<dbReference type="PANTHER" id="PTHR13298:SF11">
    <property type="entry name" value="RAPAMYCIN-INSENSITIVE COMPANION OF MTOR"/>
    <property type="match status" value="1"/>
</dbReference>
<dbReference type="EMBL" id="JBJKFK010000548">
    <property type="protein sequence ID" value="KAL3316379.1"/>
    <property type="molecule type" value="Genomic_DNA"/>
</dbReference>
<comment type="caution">
    <text evidence="1">The sequence shown here is derived from an EMBL/GenBank/DDBJ whole genome shotgun (WGS) entry which is preliminary data.</text>
</comment>
<sequence length="586" mass="66733">MSSFSASSTYLPLIVRPLLFYEKLLPLSDQQKYQPTLLEKCLRLTIFALSSFHGLCNFNDQLKKTIKTWFSSWVCHSSASQDQFLDFIFALFPHLPYFGFNCQENLLEMTEKQLLTRLRGSELRNSRETSIKTPKWNVAGLFLPGEGLRLLPLDTEPAVENIRLSFLIATLVDCDLFEALFTCLTKGHFLIKRKSAFLLGFLFHDVLRLFPKNHALTQRMERLQTEILDLGKSEARLVTNLLLRVDSLSQKMPPSICKIFENPNLCPLDRKNSIFNLASPFFGILSLGRQACTKEEIAIPAWIIESVTSDSVFNWDLLALIAHSWIIDPGKSPLDAQYLTRVAAFCFDLEQVRKAPKAKSCPRSEESKSEIHDTKALPWLDSTWTEANKAGWVVYGLVRHLTYYPKESIEAVLLDQMVERLHKLIASSEKFMQSLRTSCSPLLILAIGALTASSEGEARMPRNLKNLLLQKMLQFPLQMEDFLFIKVLIASCDYRRPDGIGRQLLTAAVSCSLANCAVTHQVLAIYCLQMIQLLFRLQVQFISNWAVEPVLQLLAHPSHRVACRAVSVLYVSVCFKSWHQSEYLEI</sequence>
<dbReference type="AlphaFoldDB" id="A0ABD2Q9Z1"/>
<reference evidence="1 2" key="1">
    <citation type="submission" date="2024-11" db="EMBL/GenBank/DDBJ databases">
        <title>Adaptive evolution of stress response genes in parasites aligns with host niche diversity.</title>
        <authorList>
            <person name="Hahn C."/>
            <person name="Resl P."/>
        </authorList>
    </citation>
    <scope>NUCLEOTIDE SEQUENCE [LARGE SCALE GENOMIC DNA]</scope>
    <source>
        <strain evidence="1">EGGRZ-B1_66</strain>
        <tissue evidence="1">Body</tissue>
    </source>
</reference>
<accession>A0ABD2Q9Z1</accession>
<dbReference type="Proteomes" id="UP001626550">
    <property type="component" value="Unassembled WGS sequence"/>
</dbReference>
<name>A0ABD2Q9Z1_9PLAT</name>
<dbReference type="InterPro" id="IPR028268">
    <property type="entry name" value="Pianissimo_fam"/>
</dbReference>
<keyword evidence="2" id="KW-1185">Reference proteome</keyword>
<evidence type="ECO:0000313" key="1">
    <source>
        <dbReference type="EMBL" id="KAL3316379.1"/>
    </source>
</evidence>
<proteinExistence type="predicted"/>
<gene>
    <name evidence="1" type="ORF">Ciccas_004978</name>
</gene>
<protein>
    <submittedName>
        <fullName evidence="1">Uncharacterized protein</fullName>
    </submittedName>
</protein>
<dbReference type="PANTHER" id="PTHR13298">
    <property type="entry name" value="CYTOSOLIC REGULATOR PIANISSIMO"/>
    <property type="match status" value="1"/>
</dbReference>
<organism evidence="1 2">
    <name type="scientific">Cichlidogyrus casuarinus</name>
    <dbReference type="NCBI Taxonomy" id="1844966"/>
    <lineage>
        <taxon>Eukaryota</taxon>
        <taxon>Metazoa</taxon>
        <taxon>Spiralia</taxon>
        <taxon>Lophotrochozoa</taxon>
        <taxon>Platyhelminthes</taxon>
        <taxon>Monogenea</taxon>
        <taxon>Monopisthocotylea</taxon>
        <taxon>Dactylogyridea</taxon>
        <taxon>Ancyrocephalidae</taxon>
        <taxon>Cichlidogyrus</taxon>
    </lineage>
</organism>
<evidence type="ECO:0000313" key="2">
    <source>
        <dbReference type="Proteomes" id="UP001626550"/>
    </source>
</evidence>